<evidence type="ECO:0000256" key="2">
    <source>
        <dbReference type="ARBA" id="ARBA00004496"/>
    </source>
</evidence>
<evidence type="ECO:0000256" key="6">
    <source>
        <dbReference type="ARBA" id="ARBA00022884"/>
    </source>
</evidence>
<keyword evidence="4" id="KW-0963">Cytoplasm</keyword>
<keyword evidence="5" id="KW-0507">mRNA processing</keyword>
<name>A0A6G1CIF1_9ORYZ</name>
<keyword evidence="8" id="KW-0539">Nucleus</keyword>
<dbReference type="AlphaFoldDB" id="A0A6G1CIF1"/>
<dbReference type="InterPro" id="IPR001163">
    <property type="entry name" value="Sm_dom_euk/arc"/>
</dbReference>
<evidence type="ECO:0000259" key="11">
    <source>
        <dbReference type="PROSITE" id="PS52002"/>
    </source>
</evidence>
<dbReference type="InterPro" id="IPR047575">
    <property type="entry name" value="Sm"/>
</dbReference>
<keyword evidence="9" id="KW-0687">Ribonucleoprotein</keyword>
<dbReference type="GO" id="GO:0005686">
    <property type="term" value="C:U2 snRNP"/>
    <property type="evidence" value="ECO:0007669"/>
    <property type="project" value="TreeGrafter"/>
</dbReference>
<dbReference type="GO" id="GO:0046540">
    <property type="term" value="C:U4/U6 x U5 tri-snRNP complex"/>
    <property type="evidence" value="ECO:0007669"/>
    <property type="project" value="TreeGrafter"/>
</dbReference>
<keyword evidence="6" id="KW-0694">RNA-binding</keyword>
<dbReference type="PANTHER" id="PTHR10701">
    <property type="entry name" value="SMALL NUCLEAR RIBONUCLEOPROTEIN-ASSOCIATED PROTEIN B AND N"/>
    <property type="match status" value="1"/>
</dbReference>
<dbReference type="GO" id="GO:0003723">
    <property type="term" value="F:RNA binding"/>
    <property type="evidence" value="ECO:0007669"/>
    <property type="project" value="UniProtKB-KW"/>
</dbReference>
<accession>A0A6G1CIF1</accession>
<dbReference type="Pfam" id="PF01423">
    <property type="entry name" value="LSM"/>
    <property type="match status" value="1"/>
</dbReference>
<dbReference type="GO" id="GO:0005682">
    <property type="term" value="C:U5 snRNP"/>
    <property type="evidence" value="ECO:0007669"/>
    <property type="project" value="TreeGrafter"/>
</dbReference>
<comment type="subcellular location">
    <subcellularLocation>
        <location evidence="2">Cytoplasm</location>
    </subcellularLocation>
    <subcellularLocation>
        <location evidence="1">Nucleus</location>
    </subcellularLocation>
</comment>
<proteinExistence type="inferred from homology"/>
<evidence type="ECO:0000256" key="4">
    <source>
        <dbReference type="ARBA" id="ARBA00022490"/>
    </source>
</evidence>
<dbReference type="GO" id="GO:0005685">
    <property type="term" value="C:U1 snRNP"/>
    <property type="evidence" value="ECO:0007669"/>
    <property type="project" value="TreeGrafter"/>
</dbReference>
<dbReference type="Gene3D" id="2.30.30.100">
    <property type="match status" value="1"/>
</dbReference>
<dbReference type="GO" id="GO:0071013">
    <property type="term" value="C:catalytic step 2 spliceosome"/>
    <property type="evidence" value="ECO:0007669"/>
    <property type="project" value="TreeGrafter"/>
</dbReference>
<evidence type="ECO:0000256" key="3">
    <source>
        <dbReference type="ARBA" id="ARBA00009123"/>
    </source>
</evidence>
<comment type="similarity">
    <text evidence="3">Belongs to the snRNP SmB/SmN family.</text>
</comment>
<dbReference type="CDD" id="cd01717">
    <property type="entry name" value="Sm_B"/>
    <property type="match status" value="1"/>
</dbReference>
<dbReference type="SUPFAM" id="SSF50182">
    <property type="entry name" value="Sm-like ribonucleoproteins"/>
    <property type="match status" value="1"/>
</dbReference>
<evidence type="ECO:0000313" key="12">
    <source>
        <dbReference type="EMBL" id="KAF0899926.1"/>
    </source>
</evidence>
<dbReference type="GO" id="GO:0070990">
    <property type="term" value="F:snRNP binding"/>
    <property type="evidence" value="ECO:0007669"/>
    <property type="project" value="TreeGrafter"/>
</dbReference>
<dbReference type="InterPro" id="IPR010920">
    <property type="entry name" value="LSM_dom_sf"/>
</dbReference>
<evidence type="ECO:0000256" key="7">
    <source>
        <dbReference type="ARBA" id="ARBA00023187"/>
    </source>
</evidence>
<dbReference type="PANTHER" id="PTHR10701:SF0">
    <property type="entry name" value="SMALL NUCLEAR RIBONUCLEOPROTEIN-ASSOCIATED PROTEIN B"/>
    <property type="match status" value="1"/>
</dbReference>
<evidence type="ECO:0000313" key="13">
    <source>
        <dbReference type="Proteomes" id="UP000479710"/>
    </source>
</evidence>
<dbReference type="GO" id="GO:0005687">
    <property type="term" value="C:U4 snRNP"/>
    <property type="evidence" value="ECO:0007669"/>
    <property type="project" value="TreeGrafter"/>
</dbReference>
<evidence type="ECO:0000256" key="1">
    <source>
        <dbReference type="ARBA" id="ARBA00004123"/>
    </source>
</evidence>
<evidence type="ECO:0000256" key="5">
    <source>
        <dbReference type="ARBA" id="ARBA00022664"/>
    </source>
</evidence>
<sequence length="195" mass="20187">MSNTKGSKMLQFVNYRMRVTIHDGSQLVDKFMALDHHMNLVLGECEEFHKLLPSKSSKTTGEGEERRTLGLLLLRGEEVVSMTVEGPPPPDESRAKAAGARIVLAGLGVGCAAGPGVPAGKMLKAQLGLAGTRHDAAADLTAAGIRKPSATTSVHEGSTVRSAAGEAWDACGATAGNEAKDAVAALQAWDATIAA</sequence>
<dbReference type="GO" id="GO:0000398">
    <property type="term" value="P:mRNA splicing, via spliceosome"/>
    <property type="evidence" value="ECO:0007669"/>
    <property type="project" value="TreeGrafter"/>
</dbReference>
<protein>
    <recommendedName>
        <fullName evidence="10">Sm protein B</fullName>
    </recommendedName>
</protein>
<dbReference type="OrthoDB" id="2020720at2759"/>
<evidence type="ECO:0000256" key="10">
    <source>
        <dbReference type="ARBA" id="ARBA00041355"/>
    </source>
</evidence>
<dbReference type="GO" id="GO:0005737">
    <property type="term" value="C:cytoplasm"/>
    <property type="evidence" value="ECO:0007669"/>
    <property type="project" value="UniProtKB-SubCell"/>
</dbReference>
<gene>
    <name evidence="12" type="ORF">E2562_025488</name>
</gene>
<comment type="caution">
    <text evidence="12">The sequence shown here is derived from an EMBL/GenBank/DDBJ whole genome shotgun (WGS) entry which is preliminary data.</text>
</comment>
<dbReference type="EMBL" id="SPHZ02000009">
    <property type="protein sequence ID" value="KAF0899927.1"/>
    <property type="molecule type" value="Genomic_DNA"/>
</dbReference>
<dbReference type="PROSITE" id="PS52002">
    <property type="entry name" value="SM"/>
    <property type="match status" value="1"/>
</dbReference>
<evidence type="ECO:0000256" key="9">
    <source>
        <dbReference type="ARBA" id="ARBA00023274"/>
    </source>
</evidence>
<evidence type="ECO:0000256" key="8">
    <source>
        <dbReference type="ARBA" id="ARBA00023242"/>
    </source>
</evidence>
<feature type="domain" description="Sm" evidence="11">
    <location>
        <begin position="4"/>
        <end position="88"/>
    </location>
</feature>
<dbReference type="SMART" id="SM00651">
    <property type="entry name" value="Sm"/>
    <property type="match status" value="1"/>
</dbReference>
<dbReference type="GO" id="GO:0071004">
    <property type="term" value="C:U2-type prespliceosome"/>
    <property type="evidence" value="ECO:0007669"/>
    <property type="project" value="TreeGrafter"/>
</dbReference>
<reference evidence="12 13" key="1">
    <citation type="submission" date="2019-11" db="EMBL/GenBank/DDBJ databases">
        <title>Whole genome sequence of Oryza granulata.</title>
        <authorList>
            <person name="Li W."/>
        </authorList>
    </citation>
    <scope>NUCLEOTIDE SEQUENCE [LARGE SCALE GENOMIC DNA]</scope>
    <source>
        <strain evidence="13">cv. Menghai</strain>
        <tissue evidence="12">Leaf</tissue>
    </source>
</reference>
<keyword evidence="7" id="KW-0508">mRNA splicing</keyword>
<dbReference type="EMBL" id="SPHZ02000009">
    <property type="protein sequence ID" value="KAF0899925.1"/>
    <property type="molecule type" value="Genomic_DNA"/>
</dbReference>
<dbReference type="InterPro" id="IPR050914">
    <property type="entry name" value="snRNP_SmB/NAA38-like"/>
</dbReference>
<keyword evidence="13" id="KW-1185">Reference proteome</keyword>
<organism evidence="12 13">
    <name type="scientific">Oryza meyeriana var. granulata</name>
    <dbReference type="NCBI Taxonomy" id="110450"/>
    <lineage>
        <taxon>Eukaryota</taxon>
        <taxon>Viridiplantae</taxon>
        <taxon>Streptophyta</taxon>
        <taxon>Embryophyta</taxon>
        <taxon>Tracheophyta</taxon>
        <taxon>Spermatophyta</taxon>
        <taxon>Magnoliopsida</taxon>
        <taxon>Liliopsida</taxon>
        <taxon>Poales</taxon>
        <taxon>Poaceae</taxon>
        <taxon>BOP clade</taxon>
        <taxon>Oryzoideae</taxon>
        <taxon>Oryzeae</taxon>
        <taxon>Oryzinae</taxon>
        <taxon>Oryza</taxon>
        <taxon>Oryza meyeriana</taxon>
    </lineage>
</organism>
<dbReference type="Proteomes" id="UP000479710">
    <property type="component" value="Unassembled WGS sequence"/>
</dbReference>
<dbReference type="EMBL" id="SPHZ02000009">
    <property type="protein sequence ID" value="KAF0899926.1"/>
    <property type="molecule type" value="Genomic_DNA"/>
</dbReference>